<gene>
    <name evidence="5" type="ORF">KL86DES1_10869</name>
</gene>
<dbReference type="InterPro" id="IPR018060">
    <property type="entry name" value="HTH_AraC"/>
</dbReference>
<dbReference type="SMART" id="SM00342">
    <property type="entry name" value="HTH_ARAC"/>
    <property type="match status" value="1"/>
</dbReference>
<organism evidence="5">
    <name type="scientific">uncultured Desulfovibrio sp</name>
    <dbReference type="NCBI Taxonomy" id="167968"/>
    <lineage>
        <taxon>Bacteria</taxon>
        <taxon>Pseudomonadati</taxon>
        <taxon>Thermodesulfobacteriota</taxon>
        <taxon>Desulfovibrionia</taxon>
        <taxon>Desulfovibrionales</taxon>
        <taxon>Desulfovibrionaceae</taxon>
        <taxon>Desulfovibrio</taxon>
        <taxon>environmental samples</taxon>
    </lineage>
</organism>
<feature type="domain" description="HTH araC/xylS-type" evidence="4">
    <location>
        <begin position="225"/>
        <end position="323"/>
    </location>
</feature>
<evidence type="ECO:0000313" key="5">
    <source>
        <dbReference type="EMBL" id="SCM71107.1"/>
    </source>
</evidence>
<feature type="region of interest" description="Disordered" evidence="3">
    <location>
        <begin position="308"/>
        <end position="340"/>
    </location>
</feature>
<proteinExistence type="predicted"/>
<dbReference type="PANTHER" id="PTHR43436">
    <property type="entry name" value="ARAC-FAMILY TRANSCRIPTIONAL REGULATOR"/>
    <property type="match status" value="1"/>
</dbReference>
<dbReference type="GO" id="GO:0003700">
    <property type="term" value="F:DNA-binding transcription factor activity"/>
    <property type="evidence" value="ECO:0007669"/>
    <property type="project" value="InterPro"/>
</dbReference>
<dbReference type="PROSITE" id="PS01124">
    <property type="entry name" value="HTH_ARAC_FAMILY_2"/>
    <property type="match status" value="1"/>
</dbReference>
<reference evidence="5" key="1">
    <citation type="submission" date="2016-08" db="EMBL/GenBank/DDBJ databases">
        <authorList>
            <person name="Seilhamer J.J."/>
        </authorList>
    </citation>
    <scope>NUCLEOTIDE SEQUENCE</scope>
    <source>
        <strain evidence="5">86-1</strain>
    </source>
</reference>
<dbReference type="Gene3D" id="1.10.10.60">
    <property type="entry name" value="Homeodomain-like"/>
    <property type="match status" value="1"/>
</dbReference>
<evidence type="ECO:0000259" key="4">
    <source>
        <dbReference type="PROSITE" id="PS01124"/>
    </source>
</evidence>
<keyword evidence="1" id="KW-0805">Transcription regulation</keyword>
<evidence type="ECO:0000256" key="2">
    <source>
        <dbReference type="ARBA" id="ARBA00023163"/>
    </source>
</evidence>
<dbReference type="PANTHER" id="PTHR43436:SF1">
    <property type="entry name" value="TRANSCRIPTIONAL REGULATORY PROTEIN"/>
    <property type="match status" value="1"/>
</dbReference>
<evidence type="ECO:0000256" key="3">
    <source>
        <dbReference type="SAM" id="MobiDB-lite"/>
    </source>
</evidence>
<dbReference type="EMBL" id="FMJC01000001">
    <property type="protein sequence ID" value="SCM71107.1"/>
    <property type="molecule type" value="Genomic_DNA"/>
</dbReference>
<dbReference type="InterPro" id="IPR009057">
    <property type="entry name" value="Homeodomain-like_sf"/>
</dbReference>
<dbReference type="AlphaFoldDB" id="A0A212L0U1"/>
<dbReference type="GO" id="GO:0043565">
    <property type="term" value="F:sequence-specific DNA binding"/>
    <property type="evidence" value="ECO:0007669"/>
    <property type="project" value="InterPro"/>
</dbReference>
<evidence type="ECO:0000256" key="1">
    <source>
        <dbReference type="ARBA" id="ARBA00023015"/>
    </source>
</evidence>
<keyword evidence="2" id="KW-0804">Transcription</keyword>
<dbReference type="SUPFAM" id="SSF46689">
    <property type="entry name" value="Homeodomain-like"/>
    <property type="match status" value="2"/>
</dbReference>
<dbReference type="Pfam" id="PF12833">
    <property type="entry name" value="HTH_18"/>
    <property type="match status" value="1"/>
</dbReference>
<dbReference type="InterPro" id="IPR009594">
    <property type="entry name" value="Tscrpt_reg_HTH_AraC_N"/>
</dbReference>
<dbReference type="RefSeq" id="WP_232088398.1">
    <property type="nucleotide sequence ID" value="NZ_LT608333.1"/>
</dbReference>
<accession>A0A212L0U1</accession>
<dbReference type="Pfam" id="PF06719">
    <property type="entry name" value="AraC_N"/>
    <property type="match status" value="1"/>
</dbReference>
<name>A0A212L0U1_9BACT</name>
<sequence>MDLRAYGEYTIFRDHCLIIQKIIFYEIRRRLHMKNAALKELADIVARHAPGEEFNQTRIGGLTCIRIDNPNEHLPEIYNPCICLVIQGAKAITYGQEIYDCNVGDYMTIPVTMPIIGMITKASPEKPYLCLQVEIDLAMAGEIFLAGNILPCGSKLAARSLFVDAMDDDLGEPLLRLARLLDAPGDAGFLAPMYIREVCYRLLKSVHGRHIAHLAMHEGNLQKVGRVIAHINQKFREPLRIDELAGIAEMSISSLHQRFKEITTLTPMQFQKQLRLIEARRFITAEQKGAAEAAYHVGYESPSQFSREYSRMFGNPPGRDAEKYPKTMHKFTQGRSDQAD</sequence>
<protein>
    <submittedName>
        <fullName evidence="5">Transcriptional regulator, AraC family protein</fullName>
    </submittedName>
</protein>